<evidence type="ECO:0000256" key="1">
    <source>
        <dbReference type="ARBA" id="ARBA00012386"/>
    </source>
</evidence>
<dbReference type="GO" id="GO:0008033">
    <property type="term" value="P:tRNA processing"/>
    <property type="evidence" value="ECO:0007669"/>
    <property type="project" value="UniProtKB-KW"/>
</dbReference>
<dbReference type="OrthoDB" id="514092at2759"/>
<dbReference type="Pfam" id="PF03942">
    <property type="entry name" value="DTW"/>
    <property type="match status" value="1"/>
</dbReference>
<dbReference type="SMART" id="SM01144">
    <property type="entry name" value="DTW"/>
    <property type="match status" value="1"/>
</dbReference>
<evidence type="ECO:0000259" key="7">
    <source>
        <dbReference type="SMART" id="SM01144"/>
    </source>
</evidence>
<accession>A0A5B8MDN4</accession>
<keyword evidence="2" id="KW-0808">Transferase</keyword>
<organism evidence="8 9">
    <name type="scientific">Chloropicon primus</name>
    <dbReference type="NCBI Taxonomy" id="1764295"/>
    <lineage>
        <taxon>Eukaryota</taxon>
        <taxon>Viridiplantae</taxon>
        <taxon>Chlorophyta</taxon>
        <taxon>Chloropicophyceae</taxon>
        <taxon>Chloropicales</taxon>
        <taxon>Chloropicaceae</taxon>
        <taxon>Chloropicon</taxon>
    </lineage>
</organism>
<protein>
    <recommendedName>
        <fullName evidence="1">tRNA-uridine aminocarboxypropyltransferase</fullName>
        <ecNumber evidence="1">2.5.1.25</ecNumber>
    </recommendedName>
</protein>
<keyword evidence="9" id="KW-1185">Reference proteome</keyword>
<gene>
    <name evidence="8" type="ORF">A3770_01p07920</name>
</gene>
<evidence type="ECO:0000313" key="8">
    <source>
        <dbReference type="EMBL" id="QDZ18274.1"/>
    </source>
</evidence>
<evidence type="ECO:0000256" key="2">
    <source>
        <dbReference type="ARBA" id="ARBA00022679"/>
    </source>
</evidence>
<dbReference type="InterPro" id="IPR039262">
    <property type="entry name" value="DTWD2/TAPT"/>
</dbReference>
<dbReference type="EC" id="2.5.1.25" evidence="1"/>
<sequence length="270" mass="28991">MEEPGFFFGALSLSSDEEEGGAGGCGTTGRRICEGCDRPKKNACLCSTFPAGGPIELRGGKVIVLQHPNEKKRKLATVAILKKVLGSCDVLVGRQFTAERYPVLAETLRLARDGSVDVFVLYPGAKAESLEDLAEERRASAEGDGRRWVLIAIDGTWQQAKEMFTFCRDLLLPRGVENARRVELNRRGGGGGEGEGLLLMTEPDQGCVTTMEAIATAVSIMEGGEAMEEALLAPLAKLVSLQKGFNPAVKARLGVGGSKHTKTRRSRLKD</sequence>
<dbReference type="PANTHER" id="PTHR21392:SF0">
    <property type="entry name" value="TRNA-URIDINE AMINOCARBOXYPROPYLTRANSFERASE 2"/>
    <property type="match status" value="1"/>
</dbReference>
<comment type="similarity">
    <text evidence="5">Belongs to the TDD superfamily. DTWD2 family.</text>
</comment>
<name>A0A5B8MDN4_9CHLO</name>
<keyword evidence="4" id="KW-0819">tRNA processing</keyword>
<feature type="domain" description="DTW" evidence="7">
    <location>
        <begin position="29"/>
        <end position="247"/>
    </location>
</feature>
<dbReference type="Proteomes" id="UP000316726">
    <property type="component" value="Chromosome 1"/>
</dbReference>
<evidence type="ECO:0000256" key="6">
    <source>
        <dbReference type="ARBA" id="ARBA00048718"/>
    </source>
</evidence>
<dbReference type="InterPro" id="IPR005636">
    <property type="entry name" value="DTW"/>
</dbReference>
<dbReference type="EMBL" id="CP031034">
    <property type="protein sequence ID" value="QDZ18274.1"/>
    <property type="molecule type" value="Genomic_DNA"/>
</dbReference>
<dbReference type="AlphaFoldDB" id="A0A5B8MDN4"/>
<evidence type="ECO:0000256" key="4">
    <source>
        <dbReference type="ARBA" id="ARBA00022694"/>
    </source>
</evidence>
<proteinExistence type="inferred from homology"/>
<evidence type="ECO:0000313" key="9">
    <source>
        <dbReference type="Proteomes" id="UP000316726"/>
    </source>
</evidence>
<reference evidence="8 9" key="1">
    <citation type="submission" date="2018-07" db="EMBL/GenBank/DDBJ databases">
        <title>The complete nuclear genome of the prasinophyte Chloropicon primus (CCMP1205).</title>
        <authorList>
            <person name="Pombert J.-F."/>
            <person name="Otis C."/>
            <person name="Turmel M."/>
            <person name="Lemieux C."/>
        </authorList>
    </citation>
    <scope>NUCLEOTIDE SEQUENCE [LARGE SCALE GENOMIC DNA]</scope>
    <source>
        <strain evidence="8 9">CCMP1205</strain>
    </source>
</reference>
<dbReference type="PANTHER" id="PTHR21392">
    <property type="entry name" value="TRNA-URIDINE AMINOCARBOXYPROPYLTRANSFERASE 2"/>
    <property type="match status" value="1"/>
</dbReference>
<comment type="catalytic activity">
    <reaction evidence="6">
        <text>a uridine in tRNA + S-adenosyl-L-methionine = a 3-[(3S)-3-amino-3-carboxypropyl]uridine in tRNA + S-methyl-5'-thioadenosine + H(+)</text>
        <dbReference type="Rhea" id="RHEA:62432"/>
        <dbReference type="Rhea" id="RHEA-COMP:13339"/>
        <dbReference type="Rhea" id="RHEA-COMP:16092"/>
        <dbReference type="ChEBI" id="CHEBI:15378"/>
        <dbReference type="ChEBI" id="CHEBI:17509"/>
        <dbReference type="ChEBI" id="CHEBI:59789"/>
        <dbReference type="ChEBI" id="CHEBI:65315"/>
        <dbReference type="ChEBI" id="CHEBI:82930"/>
        <dbReference type="EC" id="2.5.1.25"/>
    </reaction>
</comment>
<evidence type="ECO:0000256" key="3">
    <source>
        <dbReference type="ARBA" id="ARBA00022691"/>
    </source>
</evidence>
<dbReference type="STRING" id="1764295.A0A5B8MDN4"/>
<dbReference type="GO" id="GO:0016432">
    <property type="term" value="F:tRNA-uridine aminocarboxypropyltransferase activity"/>
    <property type="evidence" value="ECO:0007669"/>
    <property type="project" value="UniProtKB-EC"/>
</dbReference>
<keyword evidence="3" id="KW-0949">S-adenosyl-L-methionine</keyword>
<evidence type="ECO:0000256" key="5">
    <source>
        <dbReference type="ARBA" id="ARBA00034489"/>
    </source>
</evidence>